<dbReference type="Proteomes" id="UP000004619">
    <property type="component" value="Unassembled WGS sequence"/>
</dbReference>
<reference evidence="1" key="1">
    <citation type="submission" date="2009-08" db="EMBL/GenBank/DDBJ databases">
        <authorList>
            <person name="Weinstock G."/>
            <person name="Sodergren E."/>
            <person name="Clifton S."/>
            <person name="Fulton L."/>
            <person name="Fulton B."/>
            <person name="Courtney L."/>
            <person name="Fronick C."/>
            <person name="Harrison M."/>
            <person name="Strong C."/>
            <person name="Farmer C."/>
            <person name="Delahaunty K."/>
            <person name="Markovic C."/>
            <person name="Hall O."/>
            <person name="Minx P."/>
            <person name="Tomlinson C."/>
            <person name="Mitreva M."/>
            <person name="Nelson J."/>
            <person name="Hou S."/>
            <person name="Wollam A."/>
            <person name="Pepin K.H."/>
            <person name="Johnson M."/>
            <person name="Bhonagiri V."/>
            <person name="Nash W.E."/>
            <person name="Warren W."/>
            <person name="Chinwalla A."/>
            <person name="Mardis E.R."/>
            <person name="Wilson R.K."/>
        </authorList>
    </citation>
    <scope>NUCLEOTIDE SEQUENCE [LARGE SCALE GENOMIC DNA]</scope>
    <source>
        <strain evidence="1">A2-165</strain>
    </source>
</reference>
<name>C7H1V1_FAED2</name>
<sequence>MVFQTPCPARFAGRGGRGNEIRSLRKCSFARSSCSVQGGGAAVSHCCVAQ</sequence>
<dbReference type="HOGENOM" id="CLU_3118024_0_0_9"/>
<comment type="caution">
    <text evidence="1">The sequence shown here is derived from an EMBL/GenBank/DDBJ whole genome shotgun (WGS) entry which is preliminary data.</text>
</comment>
<evidence type="ECO:0000313" key="2">
    <source>
        <dbReference type="Proteomes" id="UP000004619"/>
    </source>
</evidence>
<proteinExistence type="predicted"/>
<dbReference type="STRING" id="411483.FAEPRAA2165_00241"/>
<organism evidence="1 2">
    <name type="scientific">Faecalibacterium duncaniae (strain DSM 17677 / JCM 31915 / A2-165)</name>
    <name type="common">Faecalibacterium prausnitzii</name>
    <dbReference type="NCBI Taxonomy" id="411483"/>
    <lineage>
        <taxon>Bacteria</taxon>
        <taxon>Bacillati</taxon>
        <taxon>Bacillota</taxon>
        <taxon>Clostridia</taxon>
        <taxon>Eubacteriales</taxon>
        <taxon>Oscillospiraceae</taxon>
        <taxon>Faecalibacterium</taxon>
    </lineage>
</organism>
<dbReference type="AlphaFoldDB" id="C7H1V1"/>
<gene>
    <name evidence="1" type="ORF">FAEPRAA2165_00241</name>
</gene>
<protein>
    <submittedName>
        <fullName evidence="1">Uncharacterized protein</fullName>
    </submittedName>
</protein>
<evidence type="ECO:0000313" key="1">
    <source>
        <dbReference type="EMBL" id="EEU98311.1"/>
    </source>
</evidence>
<dbReference type="EMBL" id="ACOP02000003">
    <property type="protein sequence ID" value="EEU98311.1"/>
    <property type="molecule type" value="Genomic_DNA"/>
</dbReference>
<accession>C7H1V1</accession>
<keyword evidence="2" id="KW-1185">Reference proteome</keyword>